<keyword evidence="2 7" id="KW-0813">Transport</keyword>
<reference evidence="9 10" key="1">
    <citation type="submission" date="2019-11" db="EMBL/GenBank/DDBJ databases">
        <authorList>
            <person name="Zheng R.K."/>
            <person name="Sun C.M."/>
        </authorList>
    </citation>
    <scope>NUCLEOTIDE SEQUENCE [LARGE SCALE GENOMIC DNA]</scope>
    <source>
        <strain evidence="9 10">WC007</strain>
    </source>
</reference>
<dbReference type="InterPro" id="IPR023996">
    <property type="entry name" value="TonB-dep_OMP_SusC/RagA"/>
</dbReference>
<dbReference type="Gene3D" id="2.60.40.1120">
    <property type="entry name" value="Carboxypeptidase-like, regulatory domain"/>
    <property type="match status" value="1"/>
</dbReference>
<keyword evidence="4 7" id="KW-0812">Transmembrane</keyword>
<dbReference type="AlphaFoldDB" id="A0A6I6K4A0"/>
<evidence type="ECO:0000256" key="5">
    <source>
        <dbReference type="ARBA" id="ARBA00023136"/>
    </source>
</evidence>
<dbReference type="NCBIfam" id="TIGR04056">
    <property type="entry name" value="OMP_RagA_SusC"/>
    <property type="match status" value="1"/>
</dbReference>
<evidence type="ECO:0000256" key="2">
    <source>
        <dbReference type="ARBA" id="ARBA00022448"/>
    </source>
</evidence>
<evidence type="ECO:0000256" key="4">
    <source>
        <dbReference type="ARBA" id="ARBA00022692"/>
    </source>
</evidence>
<feature type="domain" description="TonB-dependent receptor plug" evidence="8">
    <location>
        <begin position="109"/>
        <end position="229"/>
    </location>
</feature>
<keyword evidence="10" id="KW-1185">Reference proteome</keyword>
<dbReference type="SUPFAM" id="SSF49464">
    <property type="entry name" value="Carboxypeptidase regulatory domain-like"/>
    <property type="match status" value="1"/>
</dbReference>
<dbReference type="Gene3D" id="2.40.170.20">
    <property type="entry name" value="TonB-dependent receptor, beta-barrel domain"/>
    <property type="match status" value="1"/>
</dbReference>
<comment type="subcellular location">
    <subcellularLocation>
        <location evidence="1 7">Cell outer membrane</location>
        <topology evidence="1 7">Multi-pass membrane protein</topology>
    </subcellularLocation>
</comment>
<sequence length="1013" mass="111304">MLFGIAMFGVLVVEAQVKSISGTVTSSEDGTGIPGVSIVVKGTTIGTTTNMDGEYQLSVPNDAQTLVFSFVGMKSVEAPITGTTVNVSMESDYIGVDEVIVMGYGSQGKSEITGSTVQVGGEQLENMPVASLDQALQGKVAGVSITASSGTPGSVQDIRIRGRSSITAGNDPLYVIDGVPMVNTNVSATTSGSNMSSLASLNSNDIESITVLKDASATAAYGARGANGVIVITTKSGKSGEAKINFSATYGFSNDATKGPKVLTGAQREELFYEALYNTYGESYDLASPEAAGQWYAETGWFGTDYTDWHDAGAPETDWQDVITNKNAPMQEYNLSASGGTDQLSYYTSFGYFDQEATVIGSDFQRLSGALNLTAEIKPKLTFSTRNTASHSYQDGLLETSAYFSNPRTAKYFMPPIEQPYLEDGSINIYGTSMPNPLWIAQEDIDDSKLTRILSNNSVTWETPVEDLVFTSRVNIDYHVYNYKRYRNPVRGDGDNSNGYGWVANRNRANYVFQNSLDYSFEVDGGHNFDVKVLQEFQKNRLLYMETDGDNFSDVGLTNLNSAGNPTLANSWFSDWAIASYLGMVHYSFNGKYIADATIRQEGSSRFSDDNRWGTFWSVGGAWNIHRENFLSDSGVINSLKLRASYGVTGNANIDLNQYQELLNFDSDYAGEGASYPGNFGNPDLTWETSHTVDVGIDFGILKNRITGSVGYFRRESKDLLLDVPLSLTSGFEEQTLNIGRMENKGFEAELMVDVVRMNDFNLSIGGNIGTVNNEVLELAKDINGDEINITDQTQRVETGHPVYGWYMPTWAGVDAQTGDELWYVDGEGSETTSNFNDANQVWQGGSAIPTLTAGLNLHIDFKGVFLDANGYFAGGHKVYEEWHRYTNGTDVYSVLYYQGVAALMDRWQQPGDEGTRYGKFEYTGRPWQRHSKFLYDGDYFRLKDVTLGYDLPQSVTSMINVDGLRVFVRGTNMLTWVKDENLKYDPEVDVSGYTELTQPPIKSVIFGLNLNF</sequence>
<proteinExistence type="inferred from homology"/>
<evidence type="ECO:0000256" key="6">
    <source>
        <dbReference type="ARBA" id="ARBA00023237"/>
    </source>
</evidence>
<dbReference type="InterPro" id="IPR037066">
    <property type="entry name" value="Plug_dom_sf"/>
</dbReference>
<evidence type="ECO:0000313" key="10">
    <source>
        <dbReference type="Proteomes" id="UP000428260"/>
    </source>
</evidence>
<organism evidence="9 10">
    <name type="scientific">Maribellus comscasis</name>
    <dbReference type="NCBI Taxonomy" id="2681766"/>
    <lineage>
        <taxon>Bacteria</taxon>
        <taxon>Pseudomonadati</taxon>
        <taxon>Bacteroidota</taxon>
        <taxon>Bacteroidia</taxon>
        <taxon>Marinilabiliales</taxon>
        <taxon>Prolixibacteraceae</taxon>
        <taxon>Maribellus</taxon>
    </lineage>
</organism>
<dbReference type="Proteomes" id="UP000428260">
    <property type="component" value="Chromosome"/>
</dbReference>
<comment type="similarity">
    <text evidence="7">Belongs to the TonB-dependent receptor family.</text>
</comment>
<keyword evidence="3 7" id="KW-1134">Transmembrane beta strand</keyword>
<keyword evidence="5 7" id="KW-0472">Membrane</keyword>
<dbReference type="Pfam" id="PF07715">
    <property type="entry name" value="Plug"/>
    <property type="match status" value="1"/>
</dbReference>
<keyword evidence="6 7" id="KW-0998">Cell outer membrane</keyword>
<gene>
    <name evidence="9" type="ORF">GM418_27985</name>
</gene>
<name>A0A6I6K4A0_9BACT</name>
<dbReference type="InterPro" id="IPR036942">
    <property type="entry name" value="Beta-barrel_TonB_sf"/>
</dbReference>
<evidence type="ECO:0000256" key="7">
    <source>
        <dbReference type="PROSITE-ProRule" id="PRU01360"/>
    </source>
</evidence>
<dbReference type="Gene3D" id="2.170.130.10">
    <property type="entry name" value="TonB-dependent receptor, plug domain"/>
    <property type="match status" value="1"/>
</dbReference>
<dbReference type="InterPro" id="IPR023997">
    <property type="entry name" value="TonB-dep_OMP_SusC/RagA_CS"/>
</dbReference>
<protein>
    <submittedName>
        <fullName evidence="9">SusC/RagA family TonB-linked outer membrane protein</fullName>
    </submittedName>
</protein>
<dbReference type="KEGG" id="mcos:GM418_27985"/>
<accession>A0A6I6K4A0</accession>
<dbReference type="Pfam" id="PF13715">
    <property type="entry name" value="CarbopepD_reg_2"/>
    <property type="match status" value="1"/>
</dbReference>
<dbReference type="GO" id="GO:0009279">
    <property type="term" value="C:cell outer membrane"/>
    <property type="evidence" value="ECO:0007669"/>
    <property type="project" value="UniProtKB-SubCell"/>
</dbReference>
<dbReference type="EMBL" id="CP046401">
    <property type="protein sequence ID" value="QGY48240.1"/>
    <property type="molecule type" value="Genomic_DNA"/>
</dbReference>
<dbReference type="PROSITE" id="PS52016">
    <property type="entry name" value="TONB_DEPENDENT_REC_3"/>
    <property type="match status" value="1"/>
</dbReference>
<dbReference type="InterPro" id="IPR012910">
    <property type="entry name" value="Plug_dom"/>
</dbReference>
<evidence type="ECO:0000256" key="3">
    <source>
        <dbReference type="ARBA" id="ARBA00022452"/>
    </source>
</evidence>
<evidence type="ECO:0000259" key="8">
    <source>
        <dbReference type="Pfam" id="PF07715"/>
    </source>
</evidence>
<dbReference type="SUPFAM" id="SSF56935">
    <property type="entry name" value="Porins"/>
    <property type="match status" value="1"/>
</dbReference>
<dbReference type="InterPro" id="IPR008969">
    <property type="entry name" value="CarboxyPept-like_regulatory"/>
</dbReference>
<evidence type="ECO:0000256" key="1">
    <source>
        <dbReference type="ARBA" id="ARBA00004571"/>
    </source>
</evidence>
<evidence type="ECO:0000313" key="9">
    <source>
        <dbReference type="EMBL" id="QGY48240.1"/>
    </source>
</evidence>
<dbReference type="InterPro" id="IPR039426">
    <property type="entry name" value="TonB-dep_rcpt-like"/>
</dbReference>
<dbReference type="NCBIfam" id="TIGR04057">
    <property type="entry name" value="SusC_RagA_signa"/>
    <property type="match status" value="1"/>
</dbReference>